<evidence type="ECO:0000256" key="1">
    <source>
        <dbReference type="ARBA" id="ARBA00001478"/>
    </source>
</evidence>
<feature type="domain" description="Starch synthase catalytic" evidence="5">
    <location>
        <begin position="27"/>
        <end position="233"/>
    </location>
</feature>
<dbReference type="Gene3D" id="3.40.50.2000">
    <property type="entry name" value="Glycogen Phosphorylase B"/>
    <property type="match status" value="2"/>
</dbReference>
<dbReference type="PANTHER" id="PTHR42655:SF1">
    <property type="entry name" value="GLYCOGEN PHOSPHORYLASE"/>
    <property type="match status" value="1"/>
</dbReference>
<protein>
    <recommendedName>
        <fullName evidence="2">starch synthase</fullName>
        <ecNumber evidence="2">2.4.1.21</ecNumber>
    </recommendedName>
</protein>
<dbReference type="PANTHER" id="PTHR42655">
    <property type="entry name" value="GLYCOGEN PHOSPHORYLASE"/>
    <property type="match status" value="1"/>
</dbReference>
<evidence type="ECO:0000256" key="4">
    <source>
        <dbReference type="ARBA" id="ARBA00022679"/>
    </source>
</evidence>
<accession>A0A1F5SNB1</accession>
<evidence type="ECO:0000313" key="7">
    <source>
        <dbReference type="Proteomes" id="UP000178367"/>
    </source>
</evidence>
<reference evidence="6 7" key="1">
    <citation type="journal article" date="2016" name="Nat. Commun.">
        <title>Thousands of microbial genomes shed light on interconnected biogeochemical processes in an aquifer system.</title>
        <authorList>
            <person name="Anantharaman K."/>
            <person name="Brown C.T."/>
            <person name="Hug L.A."/>
            <person name="Sharon I."/>
            <person name="Castelle C.J."/>
            <person name="Probst A.J."/>
            <person name="Thomas B.C."/>
            <person name="Singh A."/>
            <person name="Wilkins M.J."/>
            <person name="Karaoz U."/>
            <person name="Brodie E.L."/>
            <person name="Williams K.H."/>
            <person name="Hubbard S.S."/>
            <person name="Banfield J.F."/>
        </authorList>
    </citation>
    <scope>NUCLEOTIDE SEQUENCE [LARGE SCALE GENOMIC DNA]</scope>
</reference>
<keyword evidence="4" id="KW-0808">Transferase</keyword>
<gene>
    <name evidence="6" type="ORF">A2227_06785</name>
</gene>
<dbReference type="InterPro" id="IPR013534">
    <property type="entry name" value="Starch_synth_cat_dom"/>
</dbReference>
<keyword evidence="3" id="KW-0328">Glycosyltransferase</keyword>
<comment type="catalytic activity">
    <reaction evidence="1">
        <text>[(1-&gt;4)-alpha-D-glucosyl](n) + ADP-alpha-D-glucose = [(1-&gt;4)-alpha-D-glucosyl](n+1) + ADP + H(+)</text>
        <dbReference type="Rhea" id="RHEA:18189"/>
        <dbReference type="Rhea" id="RHEA-COMP:9584"/>
        <dbReference type="Rhea" id="RHEA-COMP:9587"/>
        <dbReference type="ChEBI" id="CHEBI:15378"/>
        <dbReference type="ChEBI" id="CHEBI:15444"/>
        <dbReference type="ChEBI" id="CHEBI:57498"/>
        <dbReference type="ChEBI" id="CHEBI:456216"/>
        <dbReference type="EC" id="2.4.1.21"/>
    </reaction>
</comment>
<organism evidence="6 7">
    <name type="scientific">Candidatus Falkowbacteria bacterium RIFOXYA2_FULL_47_19</name>
    <dbReference type="NCBI Taxonomy" id="1797994"/>
    <lineage>
        <taxon>Bacteria</taxon>
        <taxon>Candidatus Falkowiibacteriota</taxon>
    </lineage>
</organism>
<proteinExistence type="predicted"/>
<comment type="caution">
    <text evidence="6">The sequence shown here is derived from an EMBL/GenBank/DDBJ whole genome shotgun (WGS) entry which is preliminary data.</text>
</comment>
<dbReference type="SUPFAM" id="SSF53756">
    <property type="entry name" value="UDP-Glycosyltransferase/glycogen phosphorylase"/>
    <property type="match status" value="1"/>
</dbReference>
<dbReference type="InterPro" id="IPR052182">
    <property type="entry name" value="Glycogen/Maltodextrin_Phosph"/>
</dbReference>
<dbReference type="EMBL" id="MFGB01000002">
    <property type="protein sequence ID" value="OGF28174.1"/>
    <property type="molecule type" value="Genomic_DNA"/>
</dbReference>
<dbReference type="GO" id="GO:0009011">
    <property type="term" value="F:alpha-1,4-glucan glucosyltransferase (ADP-glucose donor) activity"/>
    <property type="evidence" value="ECO:0007669"/>
    <property type="project" value="UniProtKB-EC"/>
</dbReference>
<evidence type="ECO:0000256" key="2">
    <source>
        <dbReference type="ARBA" id="ARBA00012588"/>
    </source>
</evidence>
<dbReference type="Proteomes" id="UP000178367">
    <property type="component" value="Unassembled WGS sequence"/>
</dbReference>
<sequence length="514" mass="58988">MATITLDTPEMVIEELGKDACDANFRGGLGIFGSDNCEGFSHSKHKLYGFLPFFHRHWLNGKKIHYENTPARHLGTLEIHPTLRPVDIFKIKRANIDIFGIHQDIINDVLYTGDRWKRLQQHVTNGHAAPMCMKQQGIKPDISWINESHSAIAIPVILEDPYFRGVKILFTTHTPVEAGMEKFDFDFNELRISEKYRSVFMHNGRIDLNWGGMSLAHLINTVSEEHCQRMKEMFPEFAHKMVNVTNGSGRNSWMSPRLKALGDNIDLQKLAEAHRADKADLIDFIHRESGIRLDPNKLLMAWTRRLTNYKRQYPMLAPVIDAICADRNTYVDTPLGKLRGCGIQHLGVGVAHETERECQDWVNHFNNWTTNGLKGRFVFIPSYGLEFLKRTSWGADIWFSCPRKREEACGTSEERAQINGNPNITVCTGGMAEHVEDFDPINCSGNGLFIEPDEPIHLYYKSLALSDLYYDWTMNGNNRWLRLRMNAFETGKKLDATIMAQKYEAIFEKLLQMP</sequence>
<evidence type="ECO:0000256" key="3">
    <source>
        <dbReference type="ARBA" id="ARBA00022676"/>
    </source>
</evidence>
<evidence type="ECO:0000313" key="6">
    <source>
        <dbReference type="EMBL" id="OGF28174.1"/>
    </source>
</evidence>
<evidence type="ECO:0000259" key="5">
    <source>
        <dbReference type="Pfam" id="PF08323"/>
    </source>
</evidence>
<dbReference type="AlphaFoldDB" id="A0A1F5SNB1"/>
<dbReference type="EC" id="2.4.1.21" evidence="2"/>
<name>A0A1F5SNB1_9BACT</name>
<dbReference type="STRING" id="1797994.A2227_06785"/>
<dbReference type="Pfam" id="PF08323">
    <property type="entry name" value="Glyco_transf_5"/>
    <property type="match status" value="1"/>
</dbReference>